<feature type="compositionally biased region" description="Polar residues" evidence="1">
    <location>
        <begin position="30"/>
        <end position="49"/>
    </location>
</feature>
<gene>
    <name evidence="2" type="ORF">SAMN04488068_0380</name>
</gene>
<evidence type="ECO:0000256" key="1">
    <source>
        <dbReference type="SAM" id="MobiDB-lite"/>
    </source>
</evidence>
<name>A0A1M5K5X7_9GAMM</name>
<proteinExistence type="predicted"/>
<keyword evidence="3" id="KW-1185">Reference proteome</keyword>
<dbReference type="EMBL" id="FQWZ01000001">
    <property type="protein sequence ID" value="SHG48242.1"/>
    <property type="molecule type" value="Genomic_DNA"/>
</dbReference>
<dbReference type="AlphaFoldDB" id="A0A1M5K5X7"/>
<evidence type="ECO:0000313" key="3">
    <source>
        <dbReference type="Proteomes" id="UP000199758"/>
    </source>
</evidence>
<evidence type="ECO:0000313" key="2">
    <source>
        <dbReference type="EMBL" id="SHG48242.1"/>
    </source>
</evidence>
<organism evidence="2 3">
    <name type="scientific">Hydrocarboniphaga daqingensis</name>
    <dbReference type="NCBI Taxonomy" id="490188"/>
    <lineage>
        <taxon>Bacteria</taxon>
        <taxon>Pseudomonadati</taxon>
        <taxon>Pseudomonadota</taxon>
        <taxon>Gammaproteobacteria</taxon>
        <taxon>Nevskiales</taxon>
        <taxon>Nevskiaceae</taxon>
        <taxon>Hydrocarboniphaga</taxon>
    </lineage>
</organism>
<sequence length="49" mass="5104">MIEVAHVCGPRFVNGAMPAKLSAAPDRPITHSSKTAHSPTHGTAQALQL</sequence>
<dbReference type="STRING" id="490188.SAMN04488068_0380"/>
<feature type="region of interest" description="Disordered" evidence="1">
    <location>
        <begin position="22"/>
        <end position="49"/>
    </location>
</feature>
<reference evidence="2 3" key="1">
    <citation type="submission" date="2016-11" db="EMBL/GenBank/DDBJ databases">
        <authorList>
            <person name="Jaros S."/>
            <person name="Januszkiewicz K."/>
            <person name="Wedrychowicz H."/>
        </authorList>
    </citation>
    <scope>NUCLEOTIDE SEQUENCE [LARGE SCALE GENOMIC DNA]</scope>
    <source>
        <strain evidence="2 3">CGMCC 1.7049</strain>
    </source>
</reference>
<dbReference type="Proteomes" id="UP000199758">
    <property type="component" value="Unassembled WGS sequence"/>
</dbReference>
<accession>A0A1M5K5X7</accession>
<protein>
    <submittedName>
        <fullName evidence="2">Uncharacterized protein</fullName>
    </submittedName>
</protein>